<dbReference type="InterPro" id="IPR032428">
    <property type="entry name" value="TrfB"/>
</dbReference>
<proteinExistence type="predicted"/>
<keyword evidence="2" id="KW-0804">Transcription</keyword>
<dbReference type="InterPro" id="IPR053721">
    <property type="entry name" value="Fimbrial_Adhesin_Reg"/>
</dbReference>
<name>A0AAW6BQH5_9GAMM</name>
<sequence length="121" mass="13961">MAQKRRMTQDEWERLMPAMQTFSHLTTEIGYSVLVKGESQVDVAKRVGRTKQNVGNTITRIWELYKSISFDAGKLRLVHAWLPEEKAFEVYAEAAKYSINQSKISTFKEIQNNCEISEGED</sequence>
<dbReference type="Gene3D" id="1.10.10.2690">
    <property type="match status" value="1"/>
</dbReference>
<dbReference type="GO" id="GO:0003677">
    <property type="term" value="F:DNA binding"/>
    <property type="evidence" value="ECO:0007669"/>
    <property type="project" value="UniProtKB-KW"/>
</dbReference>
<evidence type="ECO:0000256" key="1">
    <source>
        <dbReference type="ARBA" id="ARBA00023015"/>
    </source>
</evidence>
<dbReference type="RefSeq" id="WP_271868081.1">
    <property type="nucleotide sequence ID" value="NZ_JAQMFO010000080.1"/>
</dbReference>
<evidence type="ECO:0000313" key="5">
    <source>
        <dbReference type="Proteomes" id="UP001212996"/>
    </source>
</evidence>
<dbReference type="AlphaFoldDB" id="A0AAW6BQH5"/>
<accession>A0AAW6BQH5</accession>
<keyword evidence="1" id="KW-0805">Transcription regulation</keyword>
<gene>
    <name evidence="4" type="ORF">PH362_25195</name>
</gene>
<keyword evidence="4" id="KW-0238">DNA-binding</keyword>
<reference evidence="4" key="1">
    <citation type="submission" date="2023-01" db="EMBL/GenBank/DDBJ databases">
        <title>Genome sequencing of Photorhabdus bodei 09-20.</title>
        <authorList>
            <person name="Kalindamar S."/>
            <person name="Kumru S."/>
        </authorList>
    </citation>
    <scope>NUCLEOTIDE SEQUENCE</scope>
    <source>
        <strain evidence="4">09-20</strain>
    </source>
</reference>
<dbReference type="EMBL" id="JAQMFO010000080">
    <property type="protein sequence ID" value="MDB6375086.1"/>
    <property type="molecule type" value="Genomic_DNA"/>
</dbReference>
<evidence type="ECO:0000259" key="3">
    <source>
        <dbReference type="Pfam" id="PF16509"/>
    </source>
</evidence>
<organism evidence="4 5">
    <name type="scientific">Photorhabdus bodei</name>
    <dbReference type="NCBI Taxonomy" id="2029681"/>
    <lineage>
        <taxon>Bacteria</taxon>
        <taxon>Pseudomonadati</taxon>
        <taxon>Pseudomonadota</taxon>
        <taxon>Gammaproteobacteria</taxon>
        <taxon>Enterobacterales</taxon>
        <taxon>Morganellaceae</taxon>
        <taxon>Photorhabdus</taxon>
    </lineage>
</organism>
<evidence type="ECO:0000313" key="4">
    <source>
        <dbReference type="EMBL" id="MDB6375086.1"/>
    </source>
</evidence>
<protein>
    <submittedName>
        <fullName evidence="4">TrfB-related DNA-binding protein</fullName>
    </submittedName>
</protein>
<feature type="domain" description="TrfB transcriptional repressor protein" evidence="3">
    <location>
        <begin position="7"/>
        <end position="90"/>
    </location>
</feature>
<evidence type="ECO:0000256" key="2">
    <source>
        <dbReference type="ARBA" id="ARBA00023163"/>
    </source>
</evidence>
<dbReference type="Proteomes" id="UP001212996">
    <property type="component" value="Unassembled WGS sequence"/>
</dbReference>
<dbReference type="Pfam" id="PF16509">
    <property type="entry name" value="KORA"/>
    <property type="match status" value="1"/>
</dbReference>
<comment type="caution">
    <text evidence="4">The sequence shown here is derived from an EMBL/GenBank/DDBJ whole genome shotgun (WGS) entry which is preliminary data.</text>
</comment>